<protein>
    <recommendedName>
        <fullName evidence="2">Muconolactone isomerase domain-containing protein</fullName>
    </recommendedName>
</protein>
<feature type="transmembrane region" description="Helical" evidence="1">
    <location>
        <begin position="12"/>
        <end position="34"/>
    </location>
</feature>
<evidence type="ECO:0000256" key="1">
    <source>
        <dbReference type="SAM" id="Phobius"/>
    </source>
</evidence>
<gene>
    <name evidence="3" type="ORF">GCM10009680_62780</name>
</gene>
<evidence type="ECO:0000313" key="4">
    <source>
        <dbReference type="Proteomes" id="UP001499947"/>
    </source>
</evidence>
<keyword evidence="1" id="KW-0472">Membrane</keyword>
<keyword evidence="4" id="KW-1185">Reference proteome</keyword>
<dbReference type="InterPro" id="IPR026029">
    <property type="entry name" value="MLI_dom"/>
</dbReference>
<dbReference type="Pfam" id="PF02426">
    <property type="entry name" value="MIase"/>
    <property type="match status" value="1"/>
</dbReference>
<dbReference type="InterPro" id="IPR011008">
    <property type="entry name" value="Dimeric_a/b-barrel"/>
</dbReference>
<keyword evidence="1" id="KW-0812">Transmembrane</keyword>
<dbReference type="Proteomes" id="UP001499947">
    <property type="component" value="Unassembled WGS sequence"/>
</dbReference>
<accession>A0ABP4V034</accession>
<dbReference type="SUPFAM" id="SSF54909">
    <property type="entry name" value="Dimeric alpha+beta barrel"/>
    <property type="match status" value="1"/>
</dbReference>
<dbReference type="EMBL" id="BAAALR010000071">
    <property type="protein sequence ID" value="GAA1713126.1"/>
    <property type="molecule type" value="Genomic_DNA"/>
</dbReference>
<keyword evidence="1" id="KW-1133">Transmembrane helix</keyword>
<feature type="domain" description="Muconolactone isomerase" evidence="2">
    <location>
        <begin position="73"/>
        <end position="119"/>
    </location>
</feature>
<organism evidence="3 4">
    <name type="scientific">Streptomyces yatensis</name>
    <dbReference type="NCBI Taxonomy" id="155177"/>
    <lineage>
        <taxon>Bacteria</taxon>
        <taxon>Bacillati</taxon>
        <taxon>Actinomycetota</taxon>
        <taxon>Actinomycetes</taxon>
        <taxon>Kitasatosporales</taxon>
        <taxon>Streptomycetaceae</taxon>
        <taxon>Streptomyces</taxon>
        <taxon>Streptomyces violaceusniger group</taxon>
    </lineage>
</organism>
<comment type="caution">
    <text evidence="3">The sequence shown here is derived from an EMBL/GenBank/DDBJ whole genome shotgun (WGS) entry which is preliminary data.</text>
</comment>
<sequence length="167" mass="18220">MYDRSSITRIRGLRALGRAPGVGLATVGLCWWLYLDDRSTNLGRPVARETVQLDRPATPASLAERNMIMKESLVELTTTVPEGTDPAEVSRRRADESVRAKEFAATGHLVRLWRPVGELLGERGVPAALTPGNAWPGGVSVLGERCLPGERRAARRHPARDSGTVCR</sequence>
<evidence type="ECO:0000259" key="2">
    <source>
        <dbReference type="Pfam" id="PF02426"/>
    </source>
</evidence>
<dbReference type="Gene3D" id="3.30.70.1060">
    <property type="entry name" value="Dimeric alpha+beta barrel"/>
    <property type="match status" value="1"/>
</dbReference>
<reference evidence="4" key="1">
    <citation type="journal article" date="2019" name="Int. J. Syst. Evol. Microbiol.">
        <title>The Global Catalogue of Microorganisms (GCM) 10K type strain sequencing project: providing services to taxonomists for standard genome sequencing and annotation.</title>
        <authorList>
            <consortium name="The Broad Institute Genomics Platform"/>
            <consortium name="The Broad Institute Genome Sequencing Center for Infectious Disease"/>
            <person name="Wu L."/>
            <person name="Ma J."/>
        </authorList>
    </citation>
    <scope>NUCLEOTIDE SEQUENCE [LARGE SCALE GENOMIC DNA]</scope>
    <source>
        <strain evidence="4">JCM 13244</strain>
    </source>
</reference>
<proteinExistence type="predicted"/>
<evidence type="ECO:0000313" key="3">
    <source>
        <dbReference type="EMBL" id="GAA1713126.1"/>
    </source>
</evidence>
<name>A0ABP4V034_9ACTN</name>